<accession>A0A1M5DIE0</accession>
<protein>
    <recommendedName>
        <fullName evidence="3">DUF3800 domain-containing protein</fullName>
    </recommendedName>
</protein>
<evidence type="ECO:0008006" key="3">
    <source>
        <dbReference type="Google" id="ProtNLM"/>
    </source>
</evidence>
<dbReference type="RefSeq" id="WP_072858331.1">
    <property type="nucleotide sequence ID" value="NZ_FQUE01000010.1"/>
</dbReference>
<evidence type="ECO:0000313" key="1">
    <source>
        <dbReference type="EMBL" id="SHF66743.1"/>
    </source>
</evidence>
<reference evidence="2" key="1">
    <citation type="submission" date="2016-11" db="EMBL/GenBank/DDBJ databases">
        <authorList>
            <person name="Varghese N."/>
            <person name="Submissions S."/>
        </authorList>
    </citation>
    <scope>NUCLEOTIDE SEQUENCE [LARGE SCALE GENOMIC DNA]</scope>
    <source>
        <strain evidence="2">DSM 29326</strain>
    </source>
</reference>
<keyword evidence="2" id="KW-1185">Reference proteome</keyword>
<sequence>MNDYTPPDTPIQDFSIFADESGISNDRHMIVGATVVQRLYVNALYRAVHDFRIRTNMFAELKWSKVSNQKLDAYKELVDIYFDFARRGALWFRATTFDNHLWDHTRFNDGDPDIGISKLYYQMLLHQVVGHYGDLASLYICLDRRLSSTPLEKLHRILNAGAGKEYGLTFGPVRVLVSKDSKKDDILQINDVILGAVSAYKNGRHLQEGAREAKIELAKYVLLQSGLGSYAQDTPQGKTAFAIWNRKPRR</sequence>
<gene>
    <name evidence="1" type="ORF">SAMN05444339_1104</name>
</gene>
<dbReference type="Proteomes" id="UP000183987">
    <property type="component" value="Unassembled WGS sequence"/>
</dbReference>
<dbReference type="AlphaFoldDB" id="A0A1M5DIE0"/>
<name>A0A1M5DIE0_LOKAT</name>
<dbReference type="Pfam" id="PF12686">
    <property type="entry name" value="DUF3800"/>
    <property type="match status" value="1"/>
</dbReference>
<organism evidence="1 2">
    <name type="scientific">Loktanella atrilutea</name>
    <dbReference type="NCBI Taxonomy" id="366533"/>
    <lineage>
        <taxon>Bacteria</taxon>
        <taxon>Pseudomonadati</taxon>
        <taxon>Pseudomonadota</taxon>
        <taxon>Alphaproteobacteria</taxon>
        <taxon>Rhodobacterales</taxon>
        <taxon>Roseobacteraceae</taxon>
        <taxon>Loktanella</taxon>
    </lineage>
</organism>
<dbReference type="InterPro" id="IPR024524">
    <property type="entry name" value="DUF3800"/>
</dbReference>
<dbReference type="EMBL" id="FQUE01000010">
    <property type="protein sequence ID" value="SHF66743.1"/>
    <property type="molecule type" value="Genomic_DNA"/>
</dbReference>
<evidence type="ECO:0000313" key="2">
    <source>
        <dbReference type="Proteomes" id="UP000183987"/>
    </source>
</evidence>
<proteinExistence type="predicted"/>